<evidence type="ECO:0000256" key="5">
    <source>
        <dbReference type="ARBA" id="ARBA00023124"/>
    </source>
</evidence>
<evidence type="ECO:0000256" key="1">
    <source>
        <dbReference type="ARBA" id="ARBA00008136"/>
    </source>
</evidence>
<keyword evidence="2 8" id="KW-0645">Protease</keyword>
<evidence type="ECO:0000256" key="3">
    <source>
        <dbReference type="ARBA" id="ARBA00022763"/>
    </source>
</evidence>
<dbReference type="Proteomes" id="UP000186132">
    <property type="component" value="Unassembled WGS sequence"/>
</dbReference>
<protein>
    <recommendedName>
        <fullName evidence="8">Abasic site processing protein</fullName>
        <ecNumber evidence="8">3.4.-.-</ecNumber>
    </recommendedName>
</protein>
<sequence length="251" mass="28163">MCGRYVSVRSDDDLTDEFDAVDATDGLWPEGDFNIAPTKPVRVVVNRPLRDAEGNAAKEATRQLRVVSWGLIPSWSRDRKTQGRMFNARAESVARTNAFRKAYASRRCLVPADGWYEWRRVDAADGVRKQPMYMTPADGHPIAFAGLYEFWHDPAATDAPTVTTCTIVTVDSSGDLADIHDRMPLVLARASWERWLDPSVADPADLLRTWDEADGEHLELRPVSPLVNKVDNNGPELLAEAEPEVEEQRLF</sequence>
<dbReference type="STRING" id="1206085.SAMN05443575_0838"/>
<organism evidence="9 10">
    <name type="scientific">Jatrophihabitans endophyticus</name>
    <dbReference type="NCBI Taxonomy" id="1206085"/>
    <lineage>
        <taxon>Bacteria</taxon>
        <taxon>Bacillati</taxon>
        <taxon>Actinomycetota</taxon>
        <taxon>Actinomycetes</taxon>
        <taxon>Jatrophihabitantales</taxon>
        <taxon>Jatrophihabitantaceae</taxon>
        <taxon>Jatrophihabitans</taxon>
    </lineage>
</organism>
<dbReference type="GO" id="GO:0106300">
    <property type="term" value="P:protein-DNA covalent cross-linking repair"/>
    <property type="evidence" value="ECO:0007669"/>
    <property type="project" value="InterPro"/>
</dbReference>
<evidence type="ECO:0000256" key="8">
    <source>
        <dbReference type="RuleBase" id="RU364100"/>
    </source>
</evidence>
<evidence type="ECO:0000256" key="6">
    <source>
        <dbReference type="ARBA" id="ARBA00023125"/>
    </source>
</evidence>
<dbReference type="InterPro" id="IPR003738">
    <property type="entry name" value="SRAP"/>
</dbReference>
<reference evidence="9 10" key="1">
    <citation type="submission" date="2016-11" db="EMBL/GenBank/DDBJ databases">
        <authorList>
            <person name="Jaros S."/>
            <person name="Januszkiewicz K."/>
            <person name="Wedrychowicz H."/>
        </authorList>
    </citation>
    <scope>NUCLEOTIDE SEQUENCE [LARGE SCALE GENOMIC DNA]</scope>
    <source>
        <strain evidence="9 10">DSM 45627</strain>
    </source>
</reference>
<dbReference type="InterPro" id="IPR036590">
    <property type="entry name" value="SRAP-like"/>
</dbReference>
<gene>
    <name evidence="9" type="ORF">SAMN05443575_0838</name>
</gene>
<dbReference type="Gene3D" id="3.90.1680.10">
    <property type="entry name" value="SOS response associated peptidase-like"/>
    <property type="match status" value="1"/>
</dbReference>
<evidence type="ECO:0000256" key="7">
    <source>
        <dbReference type="ARBA" id="ARBA00023239"/>
    </source>
</evidence>
<dbReference type="GO" id="GO:0003697">
    <property type="term" value="F:single-stranded DNA binding"/>
    <property type="evidence" value="ECO:0007669"/>
    <property type="project" value="InterPro"/>
</dbReference>
<keyword evidence="7" id="KW-0456">Lyase</keyword>
<dbReference type="EC" id="3.4.-.-" evidence="8"/>
<dbReference type="SUPFAM" id="SSF143081">
    <property type="entry name" value="BB1717-like"/>
    <property type="match status" value="1"/>
</dbReference>
<evidence type="ECO:0000313" key="9">
    <source>
        <dbReference type="EMBL" id="SHF76348.1"/>
    </source>
</evidence>
<comment type="similarity">
    <text evidence="1 8">Belongs to the SOS response-associated peptidase family.</text>
</comment>
<evidence type="ECO:0000256" key="4">
    <source>
        <dbReference type="ARBA" id="ARBA00022801"/>
    </source>
</evidence>
<dbReference type="OrthoDB" id="9782620at2"/>
<name>A0A1M5EAU7_9ACTN</name>
<accession>A0A1M5EAU7</accession>
<keyword evidence="5" id="KW-0190">Covalent protein-DNA linkage</keyword>
<dbReference type="AlphaFoldDB" id="A0A1M5EAU7"/>
<proteinExistence type="inferred from homology"/>
<keyword evidence="3" id="KW-0227">DNA damage</keyword>
<dbReference type="GO" id="GO:0006508">
    <property type="term" value="P:proteolysis"/>
    <property type="evidence" value="ECO:0007669"/>
    <property type="project" value="UniProtKB-KW"/>
</dbReference>
<evidence type="ECO:0000313" key="10">
    <source>
        <dbReference type="Proteomes" id="UP000186132"/>
    </source>
</evidence>
<keyword evidence="4 8" id="KW-0378">Hydrolase</keyword>
<keyword evidence="6" id="KW-0238">DNA-binding</keyword>
<dbReference type="Pfam" id="PF02586">
    <property type="entry name" value="SRAP"/>
    <property type="match status" value="1"/>
</dbReference>
<dbReference type="EMBL" id="FQVU01000001">
    <property type="protein sequence ID" value="SHF76348.1"/>
    <property type="molecule type" value="Genomic_DNA"/>
</dbReference>
<dbReference type="GO" id="GO:0016829">
    <property type="term" value="F:lyase activity"/>
    <property type="evidence" value="ECO:0007669"/>
    <property type="project" value="UniProtKB-KW"/>
</dbReference>
<dbReference type="RefSeq" id="WP_073386250.1">
    <property type="nucleotide sequence ID" value="NZ_FQVU01000001.1"/>
</dbReference>
<dbReference type="PANTHER" id="PTHR13604:SF0">
    <property type="entry name" value="ABASIC SITE PROCESSING PROTEIN HMCES"/>
    <property type="match status" value="1"/>
</dbReference>
<dbReference type="PANTHER" id="PTHR13604">
    <property type="entry name" value="DC12-RELATED"/>
    <property type="match status" value="1"/>
</dbReference>
<evidence type="ECO:0000256" key="2">
    <source>
        <dbReference type="ARBA" id="ARBA00022670"/>
    </source>
</evidence>
<keyword evidence="10" id="KW-1185">Reference proteome</keyword>
<dbReference type="GO" id="GO:0008233">
    <property type="term" value="F:peptidase activity"/>
    <property type="evidence" value="ECO:0007669"/>
    <property type="project" value="UniProtKB-KW"/>
</dbReference>